<organism evidence="2 3">
    <name type="scientific">Cronartium quercuum f. sp. fusiforme G11</name>
    <dbReference type="NCBI Taxonomy" id="708437"/>
    <lineage>
        <taxon>Eukaryota</taxon>
        <taxon>Fungi</taxon>
        <taxon>Dikarya</taxon>
        <taxon>Basidiomycota</taxon>
        <taxon>Pucciniomycotina</taxon>
        <taxon>Pucciniomycetes</taxon>
        <taxon>Pucciniales</taxon>
        <taxon>Coleosporiaceae</taxon>
        <taxon>Cronartium</taxon>
    </lineage>
</organism>
<sequence length="145" mass="16086">MSCALLLALLFDEVRDQIFSRHCVFGPNNDCHAGGLQGFAKLIPDRLDNACGTGHPFDQIKQFQSCQRCLPRDCPRRGCGENWRAARDPYWIGIGGADLDVVLLPNKCRDMVSGVIFVETYSFTLSEFSLSLLGVRCANSFVLIP</sequence>
<reference evidence="2" key="1">
    <citation type="submission" date="2013-11" db="EMBL/GenBank/DDBJ databases">
        <title>Genome sequence of the fusiform rust pathogen reveals effectors for host alternation and coevolution with pine.</title>
        <authorList>
            <consortium name="DOE Joint Genome Institute"/>
            <person name="Smith K."/>
            <person name="Pendleton A."/>
            <person name="Kubisiak T."/>
            <person name="Anderson C."/>
            <person name="Salamov A."/>
            <person name="Aerts A."/>
            <person name="Riley R."/>
            <person name="Clum A."/>
            <person name="Lindquist E."/>
            <person name="Ence D."/>
            <person name="Campbell M."/>
            <person name="Kronenberg Z."/>
            <person name="Feau N."/>
            <person name="Dhillon B."/>
            <person name="Hamelin R."/>
            <person name="Burleigh J."/>
            <person name="Smith J."/>
            <person name="Yandell M."/>
            <person name="Nelson C."/>
            <person name="Grigoriev I."/>
            <person name="Davis J."/>
        </authorList>
    </citation>
    <scope>NUCLEOTIDE SEQUENCE</scope>
    <source>
        <strain evidence="2">G11</strain>
    </source>
</reference>
<protein>
    <recommendedName>
        <fullName evidence="4">Secreted protein</fullName>
    </recommendedName>
</protein>
<evidence type="ECO:0008006" key="4">
    <source>
        <dbReference type="Google" id="ProtNLM"/>
    </source>
</evidence>
<evidence type="ECO:0000313" key="2">
    <source>
        <dbReference type="EMBL" id="KAG0139469.1"/>
    </source>
</evidence>
<gene>
    <name evidence="2" type="ORF">CROQUDRAFT_101492</name>
</gene>
<comment type="caution">
    <text evidence="2">The sequence shown here is derived from an EMBL/GenBank/DDBJ whole genome shotgun (WGS) entry which is preliminary data.</text>
</comment>
<accession>A0A9P6N5C2</accession>
<dbReference type="Proteomes" id="UP000886653">
    <property type="component" value="Unassembled WGS sequence"/>
</dbReference>
<feature type="chain" id="PRO_5040148794" description="Secreted protein" evidence="1">
    <location>
        <begin position="17"/>
        <end position="145"/>
    </location>
</feature>
<feature type="signal peptide" evidence="1">
    <location>
        <begin position="1"/>
        <end position="16"/>
    </location>
</feature>
<evidence type="ECO:0000313" key="3">
    <source>
        <dbReference type="Proteomes" id="UP000886653"/>
    </source>
</evidence>
<keyword evidence="1" id="KW-0732">Signal</keyword>
<dbReference type="AlphaFoldDB" id="A0A9P6N5C2"/>
<name>A0A9P6N5C2_9BASI</name>
<dbReference type="EMBL" id="MU167583">
    <property type="protein sequence ID" value="KAG0139469.1"/>
    <property type="molecule type" value="Genomic_DNA"/>
</dbReference>
<evidence type="ECO:0000256" key="1">
    <source>
        <dbReference type="SAM" id="SignalP"/>
    </source>
</evidence>
<proteinExistence type="predicted"/>
<keyword evidence="3" id="KW-1185">Reference proteome</keyword>